<evidence type="ECO:0000313" key="3">
    <source>
        <dbReference type="Proteomes" id="UP001589575"/>
    </source>
</evidence>
<keyword evidence="3" id="KW-1185">Reference proteome</keyword>
<keyword evidence="1" id="KW-0812">Transmembrane</keyword>
<keyword evidence="1" id="KW-0472">Membrane</keyword>
<dbReference type="Proteomes" id="UP001589575">
    <property type="component" value="Unassembled WGS sequence"/>
</dbReference>
<organism evidence="2 3">
    <name type="scientific">Citricoccus parietis</name>
    <dbReference type="NCBI Taxonomy" id="592307"/>
    <lineage>
        <taxon>Bacteria</taxon>
        <taxon>Bacillati</taxon>
        <taxon>Actinomycetota</taxon>
        <taxon>Actinomycetes</taxon>
        <taxon>Micrococcales</taxon>
        <taxon>Micrococcaceae</taxon>
        <taxon>Citricoccus</taxon>
    </lineage>
</organism>
<evidence type="ECO:0000313" key="2">
    <source>
        <dbReference type="EMBL" id="MFB9073431.1"/>
    </source>
</evidence>
<reference evidence="2 3" key="1">
    <citation type="submission" date="2024-09" db="EMBL/GenBank/DDBJ databases">
        <authorList>
            <person name="Sun Q."/>
            <person name="Mori K."/>
        </authorList>
    </citation>
    <scope>NUCLEOTIDE SEQUENCE [LARGE SCALE GENOMIC DNA]</scope>
    <source>
        <strain evidence="2 3">CCM 7609</strain>
    </source>
</reference>
<comment type="caution">
    <text evidence="2">The sequence shown here is derived from an EMBL/GenBank/DDBJ whole genome shotgun (WGS) entry which is preliminary data.</text>
</comment>
<evidence type="ECO:0000256" key="1">
    <source>
        <dbReference type="SAM" id="Phobius"/>
    </source>
</evidence>
<feature type="transmembrane region" description="Helical" evidence="1">
    <location>
        <begin position="12"/>
        <end position="33"/>
    </location>
</feature>
<dbReference type="EMBL" id="JBHMFI010000001">
    <property type="protein sequence ID" value="MFB9073431.1"/>
    <property type="molecule type" value="Genomic_DNA"/>
</dbReference>
<gene>
    <name evidence="2" type="ORF">ACFFX0_20415</name>
</gene>
<protein>
    <submittedName>
        <fullName evidence="2">Uncharacterized protein</fullName>
    </submittedName>
</protein>
<accession>A0ABV5G3C7</accession>
<proteinExistence type="predicted"/>
<sequence>MSKVFTRSVTVIPVVFGLAAVVPVAVPGMWSLFREMRPCEAAGV</sequence>
<name>A0ABV5G3C7_9MICC</name>
<keyword evidence="1" id="KW-1133">Transmembrane helix</keyword>